<keyword evidence="3" id="KW-1185">Reference proteome</keyword>
<dbReference type="AlphaFoldDB" id="A0A840RK87"/>
<gene>
    <name evidence="2" type="ORF">HNQ50_003644</name>
</gene>
<evidence type="ECO:0000313" key="2">
    <source>
        <dbReference type="EMBL" id="MBB5192890.1"/>
    </source>
</evidence>
<evidence type="ECO:0000256" key="1">
    <source>
        <dbReference type="SAM" id="MobiDB-lite"/>
    </source>
</evidence>
<feature type="compositionally biased region" description="Low complexity" evidence="1">
    <location>
        <begin position="76"/>
        <end position="91"/>
    </location>
</feature>
<accession>A0A840RK87</accession>
<dbReference type="RefSeq" id="WP_184102539.1">
    <property type="nucleotide sequence ID" value="NZ_JACHHN010000008.1"/>
</dbReference>
<dbReference type="Proteomes" id="UP000543030">
    <property type="component" value="Unassembled WGS sequence"/>
</dbReference>
<protein>
    <submittedName>
        <fullName evidence="2">Uncharacterized protein</fullName>
    </submittedName>
</protein>
<name>A0A840RK87_9NEIS</name>
<dbReference type="EMBL" id="JACHHN010000008">
    <property type="protein sequence ID" value="MBB5192890.1"/>
    <property type="molecule type" value="Genomic_DNA"/>
</dbReference>
<proteinExistence type="predicted"/>
<sequence>MMTATASRSVFTKTNKGSLEITERAHGLPARLRRALILVDGARDTSAISAMMPGEDMERMLGELHSMGFIQGGSNAAARAPQSAPAARPTPVAAPAPAPVAAPVVDAAPAAEPVAATPAPAGHALDTALIHQVKVLMIESAQQFLGLMAKPLIAEIESVHDAVSLKTAIARWNISLRQSHKAAQHADQYVLAVKTLVGI</sequence>
<reference evidence="2 3" key="1">
    <citation type="submission" date="2020-08" db="EMBL/GenBank/DDBJ databases">
        <title>Genomic Encyclopedia of Type Strains, Phase IV (KMG-IV): sequencing the most valuable type-strain genomes for metagenomic binning, comparative biology and taxonomic classification.</title>
        <authorList>
            <person name="Goeker M."/>
        </authorList>
    </citation>
    <scope>NUCLEOTIDE SEQUENCE [LARGE SCALE GENOMIC DNA]</scope>
    <source>
        <strain evidence="2 3">DSM 18233</strain>
    </source>
</reference>
<comment type="caution">
    <text evidence="2">The sequence shown here is derived from an EMBL/GenBank/DDBJ whole genome shotgun (WGS) entry which is preliminary data.</text>
</comment>
<feature type="region of interest" description="Disordered" evidence="1">
    <location>
        <begin position="75"/>
        <end position="96"/>
    </location>
</feature>
<organism evidence="2 3">
    <name type="scientific">Silvimonas terrae</name>
    <dbReference type="NCBI Taxonomy" id="300266"/>
    <lineage>
        <taxon>Bacteria</taxon>
        <taxon>Pseudomonadati</taxon>
        <taxon>Pseudomonadota</taxon>
        <taxon>Betaproteobacteria</taxon>
        <taxon>Neisseriales</taxon>
        <taxon>Chitinibacteraceae</taxon>
        <taxon>Silvimonas</taxon>
    </lineage>
</organism>
<evidence type="ECO:0000313" key="3">
    <source>
        <dbReference type="Proteomes" id="UP000543030"/>
    </source>
</evidence>